<dbReference type="Gene3D" id="3.40.50.12780">
    <property type="entry name" value="N-terminal domain of ligase-like"/>
    <property type="match status" value="1"/>
</dbReference>
<dbReference type="SUPFAM" id="SSF56801">
    <property type="entry name" value="Acetyl-CoA synthetase-like"/>
    <property type="match status" value="1"/>
</dbReference>
<dbReference type="PANTHER" id="PTHR22754:SF32">
    <property type="entry name" value="DISCO-INTERACTING PROTEIN 2"/>
    <property type="match status" value="1"/>
</dbReference>
<dbReference type="NCBIfam" id="NF006624">
    <property type="entry name" value="PRK09192.1"/>
    <property type="match status" value="1"/>
</dbReference>
<name>A0ABY5LDT6_9SPHN</name>
<keyword evidence="6" id="KW-1185">Reference proteome</keyword>
<sequence length="594" mass="64730">MSGKRRKRVSGPRDVRLSETTNRAATPSSDALPRRFSDFETLGEALDYAARGERGLNFHDARGTLARAYPYAELRSDALDQAARLIAAGVNPGDRIALVAETGPEFASLFFGVVYAGGWPVPLPLPTSFGGRDSYIEQLRVQLASCDPTMLFYPGELAAMAGEAARIAGVEGIEWESFALREVPAVTLPTATADDIAYLQYSSGSTRFPHGVIISHRALLNNLAAHSHGMKLIDGDRCISWLPWYHDMGLVGCLLSPVANQVSADYLKTEDFARRPLAWLDLISRNPGTTLSYSPTFGYDICARRMSSQTKASERFDLSRWRVAGNGADMIRPDVMQKFVDAFADAGFAASAFLPSYGLAEATLAVSIMPPGEGIVVELVEETQLSGMSVDGGRPQRFRAIVNCGRPVRDMAVEIREEDGTPLPDKAIGKVWCKGPSLMAGYFRDDAATDACMTDGWLDTGDMGYLSDGYVYIVGRAKDMIIINGRNHWPQDIEWAVEQLPGFKAGDIAAFAITTPGGEETPAVLVQCRTSDDAERSRLRDDIRERVRSVTGMHCVVELVPPRTLPRTSSGKLSRAKARNLYLAGEIKPYDIAA</sequence>
<evidence type="ECO:0000256" key="1">
    <source>
        <dbReference type="ARBA" id="ARBA00006432"/>
    </source>
</evidence>
<dbReference type="InterPro" id="IPR040097">
    <property type="entry name" value="FAAL/FAAC"/>
</dbReference>
<proteinExistence type="inferred from homology"/>
<organism evidence="5 6">
    <name type="scientific">Sphingomonas qomolangmaensis</name>
    <dbReference type="NCBI Taxonomy" id="2918765"/>
    <lineage>
        <taxon>Bacteria</taxon>
        <taxon>Pseudomonadati</taxon>
        <taxon>Pseudomonadota</taxon>
        <taxon>Alphaproteobacteria</taxon>
        <taxon>Sphingomonadales</taxon>
        <taxon>Sphingomonadaceae</taxon>
        <taxon>Sphingomonas</taxon>
    </lineage>
</organism>
<dbReference type="RefSeq" id="WP_256506730.1">
    <property type="nucleotide sequence ID" value="NZ_CP101740.1"/>
</dbReference>
<dbReference type="InterPro" id="IPR042099">
    <property type="entry name" value="ANL_N_sf"/>
</dbReference>
<dbReference type="Proteomes" id="UP001058533">
    <property type="component" value="Chromosome"/>
</dbReference>
<dbReference type="GO" id="GO:0016874">
    <property type="term" value="F:ligase activity"/>
    <property type="evidence" value="ECO:0007669"/>
    <property type="project" value="UniProtKB-KW"/>
</dbReference>
<dbReference type="PANTHER" id="PTHR22754">
    <property type="entry name" value="DISCO-INTERACTING PROTEIN 2 DIP2 -RELATED"/>
    <property type="match status" value="1"/>
</dbReference>
<dbReference type="InterPro" id="IPR045851">
    <property type="entry name" value="AMP-bd_C_sf"/>
</dbReference>
<accession>A0ABY5LDT6</accession>
<keyword evidence="2 5" id="KW-0436">Ligase</keyword>
<evidence type="ECO:0000256" key="3">
    <source>
        <dbReference type="SAM" id="MobiDB-lite"/>
    </source>
</evidence>
<comment type="similarity">
    <text evidence="1">Belongs to the ATP-dependent AMP-binding enzyme family.</text>
</comment>
<dbReference type="CDD" id="cd05931">
    <property type="entry name" value="FAAL"/>
    <property type="match status" value="1"/>
</dbReference>
<evidence type="ECO:0000259" key="4">
    <source>
        <dbReference type="Pfam" id="PF00501"/>
    </source>
</evidence>
<dbReference type="InterPro" id="IPR000873">
    <property type="entry name" value="AMP-dep_synth/lig_dom"/>
</dbReference>
<dbReference type="Pfam" id="PF00501">
    <property type="entry name" value="AMP-binding"/>
    <property type="match status" value="1"/>
</dbReference>
<dbReference type="Gene3D" id="3.30.300.30">
    <property type="match status" value="1"/>
</dbReference>
<feature type="region of interest" description="Disordered" evidence="3">
    <location>
        <begin position="1"/>
        <end position="31"/>
    </location>
</feature>
<reference evidence="5" key="1">
    <citation type="submission" date="2022-07" db="EMBL/GenBank/DDBJ databases">
        <title>Sphingomonas sp. nov., a novel bacterium isolated from the north slope of the Mount Everest.</title>
        <authorList>
            <person name="Cui X."/>
            <person name="Liu Y."/>
        </authorList>
    </citation>
    <scope>NUCLEOTIDE SEQUENCE</scope>
    <source>
        <strain evidence="5">S5-59</strain>
    </source>
</reference>
<evidence type="ECO:0000313" key="6">
    <source>
        <dbReference type="Proteomes" id="UP001058533"/>
    </source>
</evidence>
<protein>
    <submittedName>
        <fullName evidence="5">Fatty acyl-AMP ligase</fullName>
    </submittedName>
</protein>
<feature type="compositionally biased region" description="Polar residues" evidence="3">
    <location>
        <begin position="18"/>
        <end position="29"/>
    </location>
</feature>
<feature type="domain" description="AMP-dependent synthetase/ligase" evidence="4">
    <location>
        <begin position="68"/>
        <end position="443"/>
    </location>
</feature>
<dbReference type="EMBL" id="CP101740">
    <property type="protein sequence ID" value="UUL82876.1"/>
    <property type="molecule type" value="Genomic_DNA"/>
</dbReference>
<feature type="compositionally biased region" description="Basic residues" evidence="3">
    <location>
        <begin position="1"/>
        <end position="10"/>
    </location>
</feature>
<evidence type="ECO:0000313" key="5">
    <source>
        <dbReference type="EMBL" id="UUL82876.1"/>
    </source>
</evidence>
<gene>
    <name evidence="5" type="ORF">NMP03_01140</name>
</gene>
<evidence type="ECO:0000256" key="2">
    <source>
        <dbReference type="ARBA" id="ARBA00022598"/>
    </source>
</evidence>